<dbReference type="InterPro" id="IPR036390">
    <property type="entry name" value="WH_DNA-bd_sf"/>
</dbReference>
<evidence type="ECO:0000256" key="5">
    <source>
        <dbReference type="SAM" id="Phobius"/>
    </source>
</evidence>
<evidence type="ECO:0000256" key="1">
    <source>
        <dbReference type="ARBA" id="ARBA00009437"/>
    </source>
</evidence>
<accession>A0A842HLM3</accession>
<dbReference type="SUPFAM" id="SSF46785">
    <property type="entry name" value="Winged helix' DNA-binding domain"/>
    <property type="match status" value="1"/>
</dbReference>
<evidence type="ECO:0000259" key="6">
    <source>
        <dbReference type="PROSITE" id="PS50931"/>
    </source>
</evidence>
<dbReference type="EMBL" id="JACJUU010000002">
    <property type="protein sequence ID" value="MBC2769166.1"/>
    <property type="molecule type" value="Genomic_DNA"/>
</dbReference>
<gene>
    <name evidence="7" type="ORF">GTU67_04460</name>
</gene>
<comment type="caution">
    <text evidence="7">The sequence shown here is derived from an EMBL/GenBank/DDBJ whole genome shotgun (WGS) entry which is preliminary data.</text>
</comment>
<protein>
    <submittedName>
        <fullName evidence="7">LysR family transcriptional regulator</fullName>
    </submittedName>
</protein>
<dbReference type="AlphaFoldDB" id="A0A842HLM3"/>
<keyword evidence="4" id="KW-0804">Transcription</keyword>
<keyword evidence="5" id="KW-1133">Transmembrane helix</keyword>
<dbReference type="InterPro" id="IPR036388">
    <property type="entry name" value="WH-like_DNA-bd_sf"/>
</dbReference>
<dbReference type="GO" id="GO:0005829">
    <property type="term" value="C:cytosol"/>
    <property type="evidence" value="ECO:0007669"/>
    <property type="project" value="TreeGrafter"/>
</dbReference>
<feature type="domain" description="HTH lysR-type" evidence="6">
    <location>
        <begin position="9"/>
        <end position="66"/>
    </location>
</feature>
<keyword evidence="5" id="KW-0812">Transmembrane</keyword>
<dbReference type="InterPro" id="IPR005119">
    <property type="entry name" value="LysR_subst-bd"/>
</dbReference>
<evidence type="ECO:0000256" key="2">
    <source>
        <dbReference type="ARBA" id="ARBA00023015"/>
    </source>
</evidence>
<dbReference type="PANTHER" id="PTHR30419:SF8">
    <property type="entry name" value="NITROGEN ASSIMILATION TRANSCRIPTIONAL ACTIVATOR-RELATED"/>
    <property type="match status" value="1"/>
</dbReference>
<dbReference type="RefSeq" id="WP_185778939.1">
    <property type="nucleotide sequence ID" value="NZ_JACJUU010000002.1"/>
</dbReference>
<dbReference type="InterPro" id="IPR050950">
    <property type="entry name" value="HTH-type_LysR_regulators"/>
</dbReference>
<feature type="transmembrane region" description="Helical" evidence="5">
    <location>
        <begin position="101"/>
        <end position="119"/>
    </location>
</feature>
<reference evidence="7 8" key="1">
    <citation type="submission" date="2020-08" db="EMBL/GenBank/DDBJ databases">
        <title>Paraeoetvoesia sp. YC-7-48 draft genome sequence.</title>
        <authorList>
            <person name="Yao L."/>
        </authorList>
    </citation>
    <scope>NUCLEOTIDE SEQUENCE [LARGE SCALE GENOMIC DNA]</scope>
    <source>
        <strain evidence="8">YC-7-48</strain>
    </source>
</reference>
<dbReference type="GO" id="GO:0003700">
    <property type="term" value="F:DNA-binding transcription factor activity"/>
    <property type="evidence" value="ECO:0007669"/>
    <property type="project" value="InterPro"/>
</dbReference>
<sequence>MATDWTDRIRLRNLRYLLSLEQTRNLSHSATMLNTTQPGLSKWLKELEEDVGLTLFERHARGLVPTPHGQVLIEHARRVLSQLDRAAVDMMTLRDGVSGRVVIGASGAAASVAAPLAILRMGERMPELRVDLVEGTMDRLLTLLAQGELDVVIGRTSKQVHDHIQISSELLYVEPVDLVARPGHPLFAQKSIGWEDVERYRWIVWPRETPVRNALEAALASAGRKLPKNYIESNSVIANITLLTNSDVIGTASHRSTQMLSRLNLIRIVPVELQGFGSVSMYWRNDEIFPNTIERALDCVRDVTRYHEADEND</sequence>
<dbReference type="Gene3D" id="3.40.190.10">
    <property type="entry name" value="Periplasmic binding protein-like II"/>
    <property type="match status" value="2"/>
</dbReference>
<dbReference type="PRINTS" id="PR00039">
    <property type="entry name" value="HTHLYSR"/>
</dbReference>
<dbReference type="PROSITE" id="PS50931">
    <property type="entry name" value="HTH_LYSR"/>
    <property type="match status" value="1"/>
</dbReference>
<name>A0A842HLM3_9BURK</name>
<evidence type="ECO:0000313" key="7">
    <source>
        <dbReference type="EMBL" id="MBC2769166.1"/>
    </source>
</evidence>
<dbReference type="PANTHER" id="PTHR30419">
    <property type="entry name" value="HTH-TYPE TRANSCRIPTIONAL REGULATOR YBHD"/>
    <property type="match status" value="1"/>
</dbReference>
<keyword evidence="8" id="KW-1185">Reference proteome</keyword>
<dbReference type="Proteomes" id="UP000545386">
    <property type="component" value="Unassembled WGS sequence"/>
</dbReference>
<keyword evidence="5" id="KW-0472">Membrane</keyword>
<dbReference type="Gene3D" id="1.10.10.10">
    <property type="entry name" value="Winged helix-like DNA-binding domain superfamily/Winged helix DNA-binding domain"/>
    <property type="match status" value="1"/>
</dbReference>
<dbReference type="Pfam" id="PF00126">
    <property type="entry name" value="HTH_1"/>
    <property type="match status" value="1"/>
</dbReference>
<dbReference type="GO" id="GO:0003677">
    <property type="term" value="F:DNA binding"/>
    <property type="evidence" value="ECO:0007669"/>
    <property type="project" value="UniProtKB-KW"/>
</dbReference>
<comment type="similarity">
    <text evidence="1">Belongs to the LysR transcriptional regulatory family.</text>
</comment>
<keyword evidence="2" id="KW-0805">Transcription regulation</keyword>
<evidence type="ECO:0000313" key="8">
    <source>
        <dbReference type="Proteomes" id="UP000545386"/>
    </source>
</evidence>
<evidence type="ECO:0000256" key="3">
    <source>
        <dbReference type="ARBA" id="ARBA00023125"/>
    </source>
</evidence>
<keyword evidence="3" id="KW-0238">DNA-binding</keyword>
<dbReference type="Pfam" id="PF03466">
    <property type="entry name" value="LysR_substrate"/>
    <property type="match status" value="1"/>
</dbReference>
<dbReference type="InterPro" id="IPR000847">
    <property type="entry name" value="LysR_HTH_N"/>
</dbReference>
<organism evidence="7 8">
    <name type="scientific">Pusillimonas minor</name>
    <dbReference type="NCBI Taxonomy" id="2697024"/>
    <lineage>
        <taxon>Bacteria</taxon>
        <taxon>Pseudomonadati</taxon>
        <taxon>Pseudomonadota</taxon>
        <taxon>Betaproteobacteria</taxon>
        <taxon>Burkholderiales</taxon>
        <taxon>Alcaligenaceae</taxon>
        <taxon>Pusillimonas</taxon>
    </lineage>
</organism>
<evidence type="ECO:0000256" key="4">
    <source>
        <dbReference type="ARBA" id="ARBA00023163"/>
    </source>
</evidence>
<dbReference type="SUPFAM" id="SSF53850">
    <property type="entry name" value="Periplasmic binding protein-like II"/>
    <property type="match status" value="1"/>
</dbReference>
<proteinExistence type="inferred from homology"/>